<name>A0ABW6RYD5_9NOCA</name>
<organism evidence="4 5">
    <name type="scientific">Nocardia jiangxiensis</name>
    <dbReference type="NCBI Taxonomy" id="282685"/>
    <lineage>
        <taxon>Bacteria</taxon>
        <taxon>Bacillati</taxon>
        <taxon>Actinomycetota</taxon>
        <taxon>Actinomycetes</taxon>
        <taxon>Mycobacteriales</taxon>
        <taxon>Nocardiaceae</taxon>
        <taxon>Nocardia</taxon>
    </lineage>
</organism>
<keyword evidence="2" id="KW-0472">Membrane</keyword>
<keyword evidence="2" id="KW-1133">Transmembrane helix</keyword>
<proteinExistence type="predicted"/>
<evidence type="ECO:0000259" key="3">
    <source>
        <dbReference type="Pfam" id="PF26056"/>
    </source>
</evidence>
<comment type="caution">
    <text evidence="4">The sequence shown here is derived from an EMBL/GenBank/DDBJ whole genome shotgun (WGS) entry which is preliminary data.</text>
</comment>
<evidence type="ECO:0000256" key="1">
    <source>
        <dbReference type="SAM" id="MobiDB-lite"/>
    </source>
</evidence>
<feature type="compositionally biased region" description="Low complexity" evidence="1">
    <location>
        <begin position="1"/>
        <end position="12"/>
    </location>
</feature>
<feature type="compositionally biased region" description="Polar residues" evidence="1">
    <location>
        <begin position="147"/>
        <end position="159"/>
    </location>
</feature>
<keyword evidence="5" id="KW-1185">Reference proteome</keyword>
<feature type="compositionally biased region" description="Low complexity" evidence="1">
    <location>
        <begin position="218"/>
        <end position="239"/>
    </location>
</feature>
<evidence type="ECO:0000313" key="4">
    <source>
        <dbReference type="EMBL" id="MFF3567936.1"/>
    </source>
</evidence>
<feature type="domain" description="DUF8017" evidence="3">
    <location>
        <begin position="339"/>
        <end position="514"/>
    </location>
</feature>
<protein>
    <recommendedName>
        <fullName evidence="3">DUF8017 domain-containing protein</fullName>
    </recommendedName>
</protein>
<evidence type="ECO:0000256" key="2">
    <source>
        <dbReference type="SAM" id="Phobius"/>
    </source>
</evidence>
<dbReference type="RefSeq" id="WP_387403145.1">
    <property type="nucleotide sequence ID" value="NZ_JBIAQY010000003.1"/>
</dbReference>
<feature type="compositionally biased region" description="Basic and acidic residues" evidence="1">
    <location>
        <begin position="240"/>
        <end position="255"/>
    </location>
</feature>
<reference evidence="4 5" key="1">
    <citation type="submission" date="2024-10" db="EMBL/GenBank/DDBJ databases">
        <title>The Natural Products Discovery Center: Release of the First 8490 Sequenced Strains for Exploring Actinobacteria Biosynthetic Diversity.</title>
        <authorList>
            <person name="Kalkreuter E."/>
            <person name="Kautsar S.A."/>
            <person name="Yang D."/>
            <person name="Bader C.D."/>
            <person name="Teijaro C.N."/>
            <person name="Fluegel L."/>
            <person name="Davis C.M."/>
            <person name="Simpson J.R."/>
            <person name="Lauterbach L."/>
            <person name="Steele A.D."/>
            <person name="Gui C."/>
            <person name="Meng S."/>
            <person name="Li G."/>
            <person name="Viehrig K."/>
            <person name="Ye F."/>
            <person name="Su P."/>
            <person name="Kiefer A.F."/>
            <person name="Nichols A."/>
            <person name="Cepeda A.J."/>
            <person name="Yan W."/>
            <person name="Fan B."/>
            <person name="Jiang Y."/>
            <person name="Adhikari A."/>
            <person name="Zheng C.-J."/>
            <person name="Schuster L."/>
            <person name="Cowan T.M."/>
            <person name="Smanski M.J."/>
            <person name="Chevrette M.G."/>
            <person name="De Carvalho L.P.S."/>
            <person name="Shen B."/>
        </authorList>
    </citation>
    <scope>NUCLEOTIDE SEQUENCE [LARGE SCALE GENOMIC DNA]</scope>
    <source>
        <strain evidence="4 5">NPDC002593</strain>
    </source>
</reference>
<feature type="compositionally biased region" description="Basic and acidic residues" evidence="1">
    <location>
        <begin position="41"/>
        <end position="52"/>
    </location>
</feature>
<feature type="compositionally biased region" description="Pro residues" evidence="1">
    <location>
        <begin position="172"/>
        <end position="181"/>
    </location>
</feature>
<dbReference type="InterPro" id="IPR058330">
    <property type="entry name" value="DUF8017"/>
</dbReference>
<keyword evidence="2" id="KW-0812">Transmembrane</keyword>
<feature type="compositionally biased region" description="Basic and acidic residues" evidence="1">
    <location>
        <begin position="65"/>
        <end position="78"/>
    </location>
</feature>
<gene>
    <name evidence="4" type="ORF">ACFYXQ_09175</name>
</gene>
<evidence type="ECO:0000313" key="5">
    <source>
        <dbReference type="Proteomes" id="UP001601992"/>
    </source>
</evidence>
<feature type="region of interest" description="Disordered" evidence="1">
    <location>
        <begin position="1"/>
        <end position="270"/>
    </location>
</feature>
<sequence length="516" mass="53484">MSSTSGESGEQSSSKDRPRSQQASVLRGLDLPHPTSPADTTHTEMIDMRAASDARTQAIPQAGPRADDSRTEVIRQAEPHAAQPDAPRAQPPRNESNPSGREDVPSESAQTEAFHQLSFGQQGPPGGKQPLALSPEIAQYAPDGSDARTNPIPQQTVSSGRRPRSGTAKDVGPPPAQPPQPVGRGRPHGGPTSPIARQPLAEQGARQPEQAWQLGTPEQAGSRSEAAASAGGNASARQSDSTRKDAPESRPKPAEDEPADAATKHADRPLSARERKRWLFAGIGAAAVVILGIGATLLLTGSHSNNSSSMVSALSSGASAAPLATPAETTAPPTIAGLAPLIPGYQVVQVPERGAAFDVPKQWQLDSSGTKTWGTAPDTVEIAGLVQDGKGYCPNYIRTNAFLTMSAKPDPAAAAVDIGTQLAKIGWATSTGTTPGKAEPLTSLDGQLHGSFAETDGTFKPPAPGCAKTYAVYTFAFPNENGNFVITIAADTGVARSIDRATAQKILASIRPLQAK</sequence>
<dbReference type="Pfam" id="PF26056">
    <property type="entry name" value="DUF8017"/>
    <property type="match status" value="1"/>
</dbReference>
<dbReference type="Proteomes" id="UP001601992">
    <property type="component" value="Unassembled WGS sequence"/>
</dbReference>
<dbReference type="EMBL" id="JBIAQY010000003">
    <property type="protein sequence ID" value="MFF3567936.1"/>
    <property type="molecule type" value="Genomic_DNA"/>
</dbReference>
<accession>A0ABW6RYD5</accession>
<feature type="transmembrane region" description="Helical" evidence="2">
    <location>
        <begin position="278"/>
        <end position="299"/>
    </location>
</feature>
<feature type="compositionally biased region" description="Low complexity" evidence="1">
    <location>
        <begin position="81"/>
        <end position="93"/>
    </location>
</feature>